<organism evidence="2 3">
    <name type="scientific">Erysipelothrix inopinata</name>
    <dbReference type="NCBI Taxonomy" id="225084"/>
    <lineage>
        <taxon>Bacteria</taxon>
        <taxon>Bacillati</taxon>
        <taxon>Bacillota</taxon>
        <taxon>Erysipelotrichia</taxon>
        <taxon>Erysipelotrichales</taxon>
        <taxon>Erysipelotrichaceae</taxon>
        <taxon>Erysipelothrix</taxon>
    </lineage>
</organism>
<dbReference type="Gene3D" id="1.10.1200.10">
    <property type="entry name" value="ACP-like"/>
    <property type="match status" value="1"/>
</dbReference>
<protein>
    <submittedName>
        <fullName evidence="2">Acyl carrier protein</fullName>
    </submittedName>
</protein>
<accession>A0A7G9RXJ0</accession>
<dbReference type="RefSeq" id="WP_187533445.1">
    <property type="nucleotide sequence ID" value="NZ_CBCSHU010000007.1"/>
</dbReference>
<gene>
    <name evidence="2" type="ORF">H9L01_08040</name>
</gene>
<dbReference type="Proteomes" id="UP000515928">
    <property type="component" value="Chromosome"/>
</dbReference>
<dbReference type="AlphaFoldDB" id="A0A7G9RXJ0"/>
<dbReference type="InterPro" id="IPR036736">
    <property type="entry name" value="ACP-like_sf"/>
</dbReference>
<dbReference type="KEGG" id="eio:H9L01_08040"/>
<feature type="domain" description="Carrier" evidence="1">
    <location>
        <begin position="1"/>
        <end position="73"/>
    </location>
</feature>
<keyword evidence="3" id="KW-1185">Reference proteome</keyword>
<dbReference type="PROSITE" id="PS50075">
    <property type="entry name" value="CARRIER"/>
    <property type="match status" value="1"/>
</dbReference>
<dbReference type="EMBL" id="CP060715">
    <property type="protein sequence ID" value="QNN60315.1"/>
    <property type="molecule type" value="Genomic_DNA"/>
</dbReference>
<name>A0A7G9RXJ0_9FIRM</name>
<sequence>MEKLLAILNQINPTIDYDTVTDLVDGGHLDSMSILELVTELESEFDVDISPIDLVPANFNSASALWNLMCRLRDEA</sequence>
<dbReference type="SUPFAM" id="SSF47336">
    <property type="entry name" value="ACP-like"/>
    <property type="match status" value="1"/>
</dbReference>
<dbReference type="InterPro" id="IPR009081">
    <property type="entry name" value="PP-bd_ACP"/>
</dbReference>
<dbReference type="Pfam" id="PF00550">
    <property type="entry name" value="PP-binding"/>
    <property type="match status" value="1"/>
</dbReference>
<evidence type="ECO:0000313" key="2">
    <source>
        <dbReference type="EMBL" id="QNN60315.1"/>
    </source>
</evidence>
<evidence type="ECO:0000259" key="1">
    <source>
        <dbReference type="PROSITE" id="PS50075"/>
    </source>
</evidence>
<evidence type="ECO:0000313" key="3">
    <source>
        <dbReference type="Proteomes" id="UP000515928"/>
    </source>
</evidence>
<reference evidence="2 3" key="1">
    <citation type="submission" date="2020-08" db="EMBL/GenBank/DDBJ databases">
        <title>Genome sequence of Erysipelothrix inopinata DSM 15511T.</title>
        <authorList>
            <person name="Hyun D.-W."/>
            <person name="Bae J.-W."/>
        </authorList>
    </citation>
    <scope>NUCLEOTIDE SEQUENCE [LARGE SCALE GENOMIC DNA]</scope>
    <source>
        <strain evidence="2 3">DSM 15511</strain>
    </source>
</reference>
<proteinExistence type="predicted"/>